<dbReference type="EMBL" id="WPHU01000007">
    <property type="protein sequence ID" value="MVA58108.1"/>
    <property type="molecule type" value="Genomic_DNA"/>
</dbReference>
<dbReference type="Proteomes" id="UP000440716">
    <property type="component" value="Unassembled WGS sequence"/>
</dbReference>
<name>A0A7K1RJB8_AGRVI</name>
<dbReference type="RefSeq" id="WP_156592030.1">
    <property type="nucleotide sequence ID" value="NZ_WPHU01000007.1"/>
</dbReference>
<dbReference type="InterPro" id="IPR047140">
    <property type="entry name" value="LabA"/>
</dbReference>
<dbReference type="PANTHER" id="PTHR35458:SF8">
    <property type="entry name" value="SLR0650 PROTEIN"/>
    <property type="match status" value="1"/>
</dbReference>
<dbReference type="AlphaFoldDB" id="A0A7K1RJB8"/>
<comment type="caution">
    <text evidence="2">The sequence shown here is derived from an EMBL/GenBank/DDBJ whole genome shotgun (WGS) entry which is preliminary data.</text>
</comment>
<sequence>MYWNTGYAGSSTITYMFVDAASLTGYTRNLSRRFFLEQHFEFDLKNMAIGYNRLFYYDALPIRERDEAESVYLERTKDQRTLLERAAAVDGVHVYEGDAHRRKNKGQGRLEQKKVDVMIAVDMLTHTFRHNMHQASLLTGDNDFKPLIDALVREGMPVTLWFPPGETNPELVNAADSRRPLDLQILYNWMTDESRARFRIPLLQNKHPSEEEGDLLNEWQQDKVRFQLRQNGETYIVLRDGDELNRLHITHKNLELLTFQCNSMGYNIPQL</sequence>
<evidence type="ECO:0000313" key="2">
    <source>
        <dbReference type="EMBL" id="MVA58108.1"/>
    </source>
</evidence>
<proteinExistence type="predicted"/>
<accession>A0A7K1RJB8</accession>
<reference evidence="2 3" key="1">
    <citation type="submission" date="2019-12" db="EMBL/GenBank/DDBJ databases">
        <title>Whole-genome sequencing of Allorhizobium vitis.</title>
        <authorList>
            <person name="Gan H.M."/>
            <person name="Szegedi E."/>
            <person name="Burr T."/>
            <person name="Savka M.A."/>
        </authorList>
    </citation>
    <scope>NUCLEOTIDE SEQUENCE [LARGE SCALE GENOMIC DNA]</scope>
    <source>
        <strain evidence="2 3">CG415</strain>
    </source>
</reference>
<protein>
    <submittedName>
        <fullName evidence="2">NYN domain-containing protein</fullName>
    </submittedName>
</protein>
<evidence type="ECO:0000313" key="3">
    <source>
        <dbReference type="Proteomes" id="UP000440716"/>
    </source>
</evidence>
<evidence type="ECO:0000259" key="1">
    <source>
        <dbReference type="Pfam" id="PF01936"/>
    </source>
</evidence>
<dbReference type="Pfam" id="PF01936">
    <property type="entry name" value="NYN"/>
    <property type="match status" value="1"/>
</dbReference>
<dbReference type="GO" id="GO:0004540">
    <property type="term" value="F:RNA nuclease activity"/>
    <property type="evidence" value="ECO:0007669"/>
    <property type="project" value="InterPro"/>
</dbReference>
<organism evidence="2 3">
    <name type="scientific">Agrobacterium vitis</name>
    <name type="common">Rhizobium vitis</name>
    <dbReference type="NCBI Taxonomy" id="373"/>
    <lineage>
        <taxon>Bacteria</taxon>
        <taxon>Pseudomonadati</taxon>
        <taxon>Pseudomonadota</taxon>
        <taxon>Alphaproteobacteria</taxon>
        <taxon>Hyphomicrobiales</taxon>
        <taxon>Rhizobiaceae</taxon>
        <taxon>Rhizobium/Agrobacterium group</taxon>
        <taxon>Agrobacterium</taxon>
    </lineage>
</organism>
<feature type="domain" description="NYN" evidence="1">
    <location>
        <begin position="69"/>
        <end position="177"/>
    </location>
</feature>
<dbReference type="InterPro" id="IPR021139">
    <property type="entry name" value="NYN"/>
</dbReference>
<gene>
    <name evidence="2" type="ORF">GOZ88_18545</name>
</gene>
<dbReference type="Gene3D" id="3.40.50.1010">
    <property type="entry name" value="5'-nuclease"/>
    <property type="match status" value="1"/>
</dbReference>
<dbReference type="PANTHER" id="PTHR35458">
    <property type="entry name" value="SLR0755 PROTEIN"/>
    <property type="match status" value="1"/>
</dbReference>